<dbReference type="PRINTS" id="PR01071">
    <property type="entry name" value="ACOABIOTINCC"/>
</dbReference>
<gene>
    <name evidence="6" type="ORF">GRI91_03515</name>
</gene>
<dbReference type="InterPro" id="IPR011053">
    <property type="entry name" value="Single_hybrid_motif"/>
</dbReference>
<protein>
    <recommendedName>
        <fullName evidence="2 4">Biotin carboxyl carrier protein of acetyl-CoA carboxylase</fullName>
    </recommendedName>
</protein>
<comment type="function">
    <text evidence="1 4">This protein is a component of the acetyl coenzyme A carboxylase complex; first, biotin carboxylase catalyzes the carboxylation of the carrier protein and then the transcarboxylase transfers the carboxyl group to form malonyl-CoA.</text>
</comment>
<proteinExistence type="predicted"/>
<evidence type="ECO:0000256" key="1">
    <source>
        <dbReference type="ARBA" id="ARBA00003761"/>
    </source>
</evidence>
<keyword evidence="4" id="KW-0443">Lipid metabolism</keyword>
<dbReference type="Gene3D" id="2.40.50.100">
    <property type="match status" value="1"/>
</dbReference>
<dbReference type="EMBL" id="WTYT01000001">
    <property type="protein sequence ID" value="MXO64818.1"/>
    <property type="molecule type" value="Genomic_DNA"/>
</dbReference>
<dbReference type="PANTHER" id="PTHR45266:SF3">
    <property type="entry name" value="OXALOACETATE DECARBOXYLASE ALPHA CHAIN"/>
    <property type="match status" value="1"/>
</dbReference>
<dbReference type="GO" id="GO:0006633">
    <property type="term" value="P:fatty acid biosynthetic process"/>
    <property type="evidence" value="ECO:0007669"/>
    <property type="project" value="UniProtKB-UniPathway"/>
</dbReference>
<evidence type="ECO:0000313" key="7">
    <source>
        <dbReference type="Proteomes" id="UP000438476"/>
    </source>
</evidence>
<evidence type="ECO:0000256" key="3">
    <source>
        <dbReference type="ARBA" id="ARBA00023267"/>
    </source>
</evidence>
<feature type="domain" description="Lipoyl-binding" evidence="5">
    <location>
        <begin position="69"/>
        <end position="154"/>
    </location>
</feature>
<evidence type="ECO:0000256" key="4">
    <source>
        <dbReference type="RuleBase" id="RU364072"/>
    </source>
</evidence>
<evidence type="ECO:0000313" key="6">
    <source>
        <dbReference type="EMBL" id="MXO64818.1"/>
    </source>
</evidence>
<keyword evidence="4" id="KW-0276">Fatty acid metabolism</keyword>
<comment type="caution">
    <text evidence="6">The sequence shown here is derived from an EMBL/GenBank/DDBJ whole genome shotgun (WGS) entry which is preliminary data.</text>
</comment>
<dbReference type="PANTHER" id="PTHR45266">
    <property type="entry name" value="OXALOACETATE DECARBOXYLASE ALPHA CHAIN"/>
    <property type="match status" value="1"/>
</dbReference>
<dbReference type="CDD" id="cd06850">
    <property type="entry name" value="biotinyl_domain"/>
    <property type="match status" value="1"/>
</dbReference>
<keyword evidence="3 4" id="KW-0092">Biotin</keyword>
<accession>A0A6I4T1R9</accession>
<dbReference type="InterPro" id="IPR050709">
    <property type="entry name" value="Biotin_Carboxyl_Carrier/Decarb"/>
</dbReference>
<dbReference type="AlphaFoldDB" id="A0A6I4T1R9"/>
<keyword evidence="7" id="KW-1185">Reference proteome</keyword>
<sequence>MSNLPLTPDAVSEIVAIIDGSGYDRVDIKTDAFRLRLRREGGADNAAEGWTQDWSFAEAEAPAAADKVAPVEELPDGLLGIAAPLPGTFYRAPQPGAPAFVKEGDKVEKDTVVGIIETMKLMNPVHAGCTGTIEKVLVENSEMVDASATIMHVRPD</sequence>
<dbReference type="InterPro" id="IPR001249">
    <property type="entry name" value="AcCoA_biotinCC"/>
</dbReference>
<keyword evidence="4" id="KW-0444">Lipid biosynthesis</keyword>
<dbReference type="Pfam" id="PF00364">
    <property type="entry name" value="Biotin_lipoyl"/>
    <property type="match status" value="1"/>
</dbReference>
<comment type="pathway">
    <text evidence="4">Lipid metabolism; fatty acid biosynthesis.</text>
</comment>
<name>A0A6I4T1R9_9SPHN</name>
<evidence type="ECO:0000259" key="5">
    <source>
        <dbReference type="PROSITE" id="PS50968"/>
    </source>
</evidence>
<keyword evidence="4" id="KW-0275">Fatty acid biosynthesis</keyword>
<dbReference type="PROSITE" id="PS50968">
    <property type="entry name" value="BIOTINYL_LIPOYL"/>
    <property type="match status" value="1"/>
</dbReference>
<dbReference type="InterPro" id="IPR000089">
    <property type="entry name" value="Biotin_lipoyl"/>
</dbReference>
<reference evidence="6 7" key="1">
    <citation type="submission" date="2019-12" db="EMBL/GenBank/DDBJ databases">
        <title>Genomic-based taxomic classification of the family Erythrobacteraceae.</title>
        <authorList>
            <person name="Xu L."/>
        </authorList>
    </citation>
    <scope>NUCLEOTIDE SEQUENCE [LARGE SCALE GENOMIC DNA]</scope>
    <source>
        <strain evidence="6 7">LMG 29518</strain>
    </source>
</reference>
<organism evidence="6 7">
    <name type="scientific">Altericroceibacterium endophyticum</name>
    <dbReference type="NCBI Taxonomy" id="1808508"/>
    <lineage>
        <taxon>Bacteria</taxon>
        <taxon>Pseudomonadati</taxon>
        <taxon>Pseudomonadota</taxon>
        <taxon>Alphaproteobacteria</taxon>
        <taxon>Sphingomonadales</taxon>
        <taxon>Erythrobacteraceae</taxon>
        <taxon>Altericroceibacterium</taxon>
    </lineage>
</organism>
<dbReference type="OrthoDB" id="9811735at2"/>
<evidence type="ECO:0000256" key="2">
    <source>
        <dbReference type="ARBA" id="ARBA00017562"/>
    </source>
</evidence>
<dbReference type="GO" id="GO:0003989">
    <property type="term" value="F:acetyl-CoA carboxylase activity"/>
    <property type="evidence" value="ECO:0007669"/>
    <property type="project" value="InterPro"/>
</dbReference>
<dbReference type="RefSeq" id="WP_160735203.1">
    <property type="nucleotide sequence ID" value="NZ_WTYT01000001.1"/>
</dbReference>
<dbReference type="UniPathway" id="UPA00094"/>
<dbReference type="Proteomes" id="UP000438476">
    <property type="component" value="Unassembled WGS sequence"/>
</dbReference>
<dbReference type="SUPFAM" id="SSF51230">
    <property type="entry name" value="Single hybrid motif"/>
    <property type="match status" value="1"/>
</dbReference>
<dbReference type="GO" id="GO:0009317">
    <property type="term" value="C:acetyl-CoA carboxylase complex"/>
    <property type="evidence" value="ECO:0007669"/>
    <property type="project" value="InterPro"/>
</dbReference>